<evidence type="ECO:0000313" key="4">
    <source>
        <dbReference type="Proteomes" id="UP000054558"/>
    </source>
</evidence>
<reference evidence="3 4" key="1">
    <citation type="journal article" date="2014" name="Nat. Commun.">
        <title>Klebsormidium flaccidum genome reveals primary factors for plant terrestrial adaptation.</title>
        <authorList>
            <person name="Hori K."/>
            <person name="Maruyama F."/>
            <person name="Fujisawa T."/>
            <person name="Togashi T."/>
            <person name="Yamamoto N."/>
            <person name="Seo M."/>
            <person name="Sato S."/>
            <person name="Yamada T."/>
            <person name="Mori H."/>
            <person name="Tajima N."/>
            <person name="Moriyama T."/>
            <person name="Ikeuchi M."/>
            <person name="Watanabe M."/>
            <person name="Wada H."/>
            <person name="Kobayashi K."/>
            <person name="Saito M."/>
            <person name="Masuda T."/>
            <person name="Sasaki-Sekimoto Y."/>
            <person name="Mashiguchi K."/>
            <person name="Awai K."/>
            <person name="Shimojima M."/>
            <person name="Masuda S."/>
            <person name="Iwai M."/>
            <person name="Nobusawa T."/>
            <person name="Narise T."/>
            <person name="Kondo S."/>
            <person name="Saito H."/>
            <person name="Sato R."/>
            <person name="Murakawa M."/>
            <person name="Ihara Y."/>
            <person name="Oshima-Yamada Y."/>
            <person name="Ohtaka K."/>
            <person name="Satoh M."/>
            <person name="Sonobe K."/>
            <person name="Ishii M."/>
            <person name="Ohtani R."/>
            <person name="Kanamori-Sato M."/>
            <person name="Honoki R."/>
            <person name="Miyazaki D."/>
            <person name="Mochizuki H."/>
            <person name="Umetsu J."/>
            <person name="Higashi K."/>
            <person name="Shibata D."/>
            <person name="Kamiya Y."/>
            <person name="Sato N."/>
            <person name="Nakamura Y."/>
            <person name="Tabata S."/>
            <person name="Ida S."/>
            <person name="Kurokawa K."/>
            <person name="Ohta H."/>
        </authorList>
    </citation>
    <scope>NUCLEOTIDE SEQUENCE [LARGE SCALE GENOMIC DNA]</scope>
    <source>
        <strain evidence="3 4">NIES-2285</strain>
    </source>
</reference>
<feature type="transmembrane region" description="Helical" evidence="2">
    <location>
        <begin position="144"/>
        <end position="163"/>
    </location>
</feature>
<dbReference type="STRING" id="105231.A0A0U9HHT5"/>
<gene>
    <name evidence="3" type="ORF">KFL_000060060</name>
</gene>
<dbReference type="AlphaFoldDB" id="A0A0U9HHT5"/>
<accession>A0A0U9HHT5</accession>
<feature type="transmembrane region" description="Helical" evidence="2">
    <location>
        <begin position="273"/>
        <end position="290"/>
    </location>
</feature>
<protein>
    <submittedName>
        <fullName evidence="3">Uncharacterized protein</fullName>
    </submittedName>
</protein>
<keyword evidence="2" id="KW-0812">Transmembrane</keyword>
<feature type="transmembrane region" description="Helical" evidence="2">
    <location>
        <begin position="198"/>
        <end position="215"/>
    </location>
</feature>
<dbReference type="PANTHER" id="PTHR36367:SF2">
    <property type="entry name" value="TRANSMEMBRANE PROTEIN"/>
    <property type="match status" value="1"/>
</dbReference>
<keyword evidence="2" id="KW-1133">Transmembrane helix</keyword>
<dbReference type="OrthoDB" id="1925356at2759"/>
<proteinExistence type="predicted"/>
<sequence>MSSRSSSGNQNETKTLEPPTDENGASSRDAQADQRAGSPLEKAMWGFYAAYMAYMIFLPTGPGLAPGDPIWGMKPPAWQEVLDLSFNFMLVVTGLNTVGVHVVEAPTVHPVNEGLFNFVIIWSIMLAPLIIGDKRKVSLKTKELLWLGTMFITNVFAIPYMALRSGRPDADLPLQGSDNDDPSWARAFARNILGGKKALGIVGLVIGTFMVYWGFFGRADMGFGGIDERIQYFWGLVKSDRVMFAFVWDVILYSIFQAWLVLDSAKSESERGLAKIGAIPFVGLGLYLLLQPQEEVDG</sequence>
<dbReference type="PANTHER" id="PTHR36367">
    <property type="entry name" value="TRANSMEMBRANE PROTEIN"/>
    <property type="match status" value="1"/>
</dbReference>
<dbReference type="OMA" id="VAEAVYI"/>
<dbReference type="Proteomes" id="UP000054558">
    <property type="component" value="Unassembled WGS sequence"/>
</dbReference>
<keyword evidence="2" id="KW-0472">Membrane</keyword>
<evidence type="ECO:0000256" key="1">
    <source>
        <dbReference type="SAM" id="MobiDB-lite"/>
    </source>
</evidence>
<feature type="transmembrane region" description="Helical" evidence="2">
    <location>
        <begin position="115"/>
        <end position="132"/>
    </location>
</feature>
<organism evidence="3 4">
    <name type="scientific">Klebsormidium nitens</name>
    <name type="common">Green alga</name>
    <name type="synonym">Ulothrix nitens</name>
    <dbReference type="NCBI Taxonomy" id="105231"/>
    <lineage>
        <taxon>Eukaryota</taxon>
        <taxon>Viridiplantae</taxon>
        <taxon>Streptophyta</taxon>
        <taxon>Klebsormidiophyceae</taxon>
        <taxon>Klebsormidiales</taxon>
        <taxon>Klebsormidiaceae</taxon>
        <taxon>Klebsormidium</taxon>
    </lineage>
</organism>
<dbReference type="EMBL" id="DF236955">
    <property type="protein sequence ID" value="GAQ77941.1"/>
    <property type="molecule type" value="Genomic_DNA"/>
</dbReference>
<feature type="compositionally biased region" description="Polar residues" evidence="1">
    <location>
        <begin position="1"/>
        <end position="13"/>
    </location>
</feature>
<feature type="transmembrane region" description="Helical" evidence="2">
    <location>
        <begin position="45"/>
        <end position="64"/>
    </location>
</feature>
<name>A0A0U9HHT5_KLENI</name>
<feature type="transmembrane region" description="Helical" evidence="2">
    <location>
        <begin position="242"/>
        <end position="261"/>
    </location>
</feature>
<feature type="transmembrane region" description="Helical" evidence="2">
    <location>
        <begin position="84"/>
        <end position="103"/>
    </location>
</feature>
<keyword evidence="4" id="KW-1185">Reference proteome</keyword>
<feature type="region of interest" description="Disordered" evidence="1">
    <location>
        <begin position="1"/>
        <end position="37"/>
    </location>
</feature>
<evidence type="ECO:0000256" key="2">
    <source>
        <dbReference type="SAM" id="Phobius"/>
    </source>
</evidence>
<evidence type="ECO:0000313" key="3">
    <source>
        <dbReference type="EMBL" id="GAQ77941.1"/>
    </source>
</evidence>